<dbReference type="EMBL" id="KU144996">
    <property type="protein sequence ID" value="AMK59620.1"/>
    <property type="molecule type" value="Genomic_DNA"/>
</dbReference>
<organism evidence="2">
    <name type="scientific">uncultured bacterium UPO76</name>
    <dbReference type="NCBI Taxonomy" id="1776993"/>
    <lineage>
        <taxon>Bacteria</taxon>
        <taxon>environmental samples</taxon>
    </lineage>
</organism>
<name>A0A140E008_9BACT</name>
<dbReference type="Pfam" id="PF20398">
    <property type="entry name" value="DUF6691"/>
    <property type="match status" value="1"/>
</dbReference>
<dbReference type="AlphaFoldDB" id="A0A140E008"/>
<proteinExistence type="predicted"/>
<evidence type="ECO:0000256" key="1">
    <source>
        <dbReference type="SAM" id="Phobius"/>
    </source>
</evidence>
<dbReference type="InterPro" id="IPR046513">
    <property type="entry name" value="DUF6691"/>
</dbReference>
<feature type="transmembrane region" description="Helical" evidence="1">
    <location>
        <begin position="40"/>
        <end position="60"/>
    </location>
</feature>
<protein>
    <submittedName>
        <fullName evidence="2">Putative transporter component YeeE/YedE family</fullName>
    </submittedName>
</protein>
<reference evidence="2" key="1">
    <citation type="journal article" date="2016" name="Appl. Environ. Microbiol.">
        <title>Functional Metagenomics of a Biostimulated Petroleum-Contaminated Soil Reveals an Extraordinary Diversity of Extradiol Dioxygenases.</title>
        <authorList>
            <person name="Terron-Gonzalez L."/>
            <person name="Martin-Cabello G."/>
            <person name="Ferrer M."/>
            <person name="Santero E."/>
        </authorList>
    </citation>
    <scope>NUCLEOTIDE SEQUENCE</scope>
</reference>
<evidence type="ECO:0000313" key="2">
    <source>
        <dbReference type="EMBL" id="AMK59620.1"/>
    </source>
</evidence>
<keyword evidence="1" id="KW-1133">Transmembrane helix</keyword>
<keyword evidence="1" id="KW-0472">Membrane</keyword>
<keyword evidence="1" id="KW-0812">Transmembrane</keyword>
<feature type="transmembrane region" description="Helical" evidence="1">
    <location>
        <begin position="80"/>
        <end position="100"/>
    </location>
</feature>
<feature type="transmembrane region" description="Helical" evidence="1">
    <location>
        <begin position="112"/>
        <end position="133"/>
    </location>
</feature>
<sequence>MRGIGALGFGAIFGAGLALSGMTNPAKVLAFLDVFGAWDPTLAVVMASALAVSAAGYVLAQRRDRTWLGEALLIPTRRDIDGSLVGGAALFGVGWGLVGLCPGPALASLSRGSFEVGLFVAAMLAGVVGYRVVTRQPAPALSGATPLRGE</sequence>
<accession>A0A140E008</accession>